<dbReference type="AlphaFoldDB" id="A0A9Q0MVA7"/>
<protein>
    <submittedName>
        <fullName evidence="2">Uncharacterized protein</fullName>
    </submittedName>
</protein>
<feature type="transmembrane region" description="Helical" evidence="1">
    <location>
        <begin position="16"/>
        <end position="36"/>
    </location>
</feature>
<keyword evidence="1" id="KW-1133">Transmembrane helix</keyword>
<organism evidence="2 3">
    <name type="scientific">Pseudolycoriella hygida</name>
    <dbReference type="NCBI Taxonomy" id="35572"/>
    <lineage>
        <taxon>Eukaryota</taxon>
        <taxon>Metazoa</taxon>
        <taxon>Ecdysozoa</taxon>
        <taxon>Arthropoda</taxon>
        <taxon>Hexapoda</taxon>
        <taxon>Insecta</taxon>
        <taxon>Pterygota</taxon>
        <taxon>Neoptera</taxon>
        <taxon>Endopterygota</taxon>
        <taxon>Diptera</taxon>
        <taxon>Nematocera</taxon>
        <taxon>Sciaroidea</taxon>
        <taxon>Sciaridae</taxon>
        <taxon>Pseudolycoriella</taxon>
    </lineage>
</organism>
<keyword evidence="3" id="KW-1185">Reference proteome</keyword>
<gene>
    <name evidence="2" type="ORF">Bhyg_11370</name>
</gene>
<keyword evidence="1" id="KW-0472">Membrane</keyword>
<evidence type="ECO:0000256" key="1">
    <source>
        <dbReference type="SAM" id="Phobius"/>
    </source>
</evidence>
<sequence length="89" mass="10027">MSVLGNILGYFLQNKFATALSVALLAFLISTILLAVRNNEVKSGLRGCQDEYEESKIKSISQEAASKPKAYTDDANRYVYEEMSRHDYK</sequence>
<evidence type="ECO:0000313" key="2">
    <source>
        <dbReference type="EMBL" id="KAJ6638633.1"/>
    </source>
</evidence>
<reference evidence="2" key="1">
    <citation type="submission" date="2022-07" db="EMBL/GenBank/DDBJ databases">
        <authorList>
            <person name="Trinca V."/>
            <person name="Uliana J.V.C."/>
            <person name="Torres T.T."/>
            <person name="Ward R.J."/>
            <person name="Monesi N."/>
        </authorList>
    </citation>
    <scope>NUCLEOTIDE SEQUENCE</scope>
    <source>
        <strain evidence="2">HSMRA1968</strain>
        <tissue evidence="2">Whole embryos</tissue>
    </source>
</reference>
<accession>A0A9Q0MVA7</accession>
<dbReference type="Proteomes" id="UP001151699">
    <property type="component" value="Chromosome X"/>
</dbReference>
<name>A0A9Q0MVA7_9DIPT</name>
<dbReference type="OrthoDB" id="7765108at2759"/>
<evidence type="ECO:0000313" key="3">
    <source>
        <dbReference type="Proteomes" id="UP001151699"/>
    </source>
</evidence>
<dbReference type="EMBL" id="WJQU01000003">
    <property type="protein sequence ID" value="KAJ6638633.1"/>
    <property type="molecule type" value="Genomic_DNA"/>
</dbReference>
<keyword evidence="1" id="KW-0812">Transmembrane</keyword>
<comment type="caution">
    <text evidence="2">The sequence shown here is derived from an EMBL/GenBank/DDBJ whole genome shotgun (WGS) entry which is preliminary data.</text>
</comment>
<proteinExistence type="predicted"/>